<dbReference type="AlphaFoldDB" id="A0A1B1T914"/>
<reference evidence="2" key="1">
    <citation type="submission" date="2014-11" db="EMBL/GenBank/DDBJ databases">
        <authorList>
            <person name="Zhu J."/>
            <person name="Qi W."/>
            <person name="Song R."/>
        </authorList>
    </citation>
    <scope>NUCLEOTIDE SEQUENCE</scope>
</reference>
<name>A0A1B1T914_9ARCH</name>
<evidence type="ECO:0000256" key="1">
    <source>
        <dbReference type="ARBA" id="ARBA00010169"/>
    </source>
</evidence>
<dbReference type="InterPro" id="IPR015867">
    <property type="entry name" value="N-reg_PII/ATP_PRibTrfase_C"/>
</dbReference>
<dbReference type="GO" id="GO:0010038">
    <property type="term" value="P:response to metal ion"/>
    <property type="evidence" value="ECO:0007669"/>
    <property type="project" value="InterPro"/>
</dbReference>
<evidence type="ECO:0008006" key="3">
    <source>
        <dbReference type="Google" id="ProtNLM"/>
    </source>
</evidence>
<reference evidence="2" key="2">
    <citation type="journal article" date="2015" name="ISME J.">
        <title>A new class of marine Euryarchaeota group II from the Mediterranean deep chlorophyll maximum.</title>
        <authorList>
            <person name="Martin-Cuadrado A.B."/>
            <person name="Garcia-Heredia I."/>
            <person name="Molto A.G."/>
            <person name="Lopez-Ubeda R."/>
            <person name="Kimes N."/>
            <person name="Lopez-Garcia P."/>
            <person name="Moreira D."/>
            <person name="Rodriguez-Valera F."/>
        </authorList>
    </citation>
    <scope>NUCLEOTIDE SEQUENCE</scope>
</reference>
<proteinExistence type="inferred from homology"/>
<dbReference type="SUPFAM" id="SSF54913">
    <property type="entry name" value="GlnB-like"/>
    <property type="match status" value="1"/>
</dbReference>
<dbReference type="InterPro" id="IPR004323">
    <property type="entry name" value="Ion_tolerance_CutA"/>
</dbReference>
<dbReference type="EMBL" id="KP211800">
    <property type="protein sequence ID" value="ANV78771.1"/>
    <property type="molecule type" value="Genomic_DNA"/>
</dbReference>
<dbReference type="Gene3D" id="3.30.70.120">
    <property type="match status" value="1"/>
</dbReference>
<dbReference type="PANTHER" id="PTHR23419:SF8">
    <property type="entry name" value="FI09726P"/>
    <property type="match status" value="1"/>
</dbReference>
<protein>
    <recommendedName>
        <fullName evidence="3">Periplasmic divalent cation tolerance protein (CutA)</fullName>
    </recommendedName>
</protein>
<dbReference type="Pfam" id="PF03091">
    <property type="entry name" value="CutA1"/>
    <property type="match status" value="1"/>
</dbReference>
<dbReference type="GO" id="GO:0005507">
    <property type="term" value="F:copper ion binding"/>
    <property type="evidence" value="ECO:0007669"/>
    <property type="project" value="TreeGrafter"/>
</dbReference>
<comment type="similarity">
    <text evidence="1">Belongs to the CutA family.</text>
</comment>
<dbReference type="InterPro" id="IPR011322">
    <property type="entry name" value="N-reg_PII-like_a/b"/>
</dbReference>
<evidence type="ECO:0000313" key="2">
    <source>
        <dbReference type="EMBL" id="ANV78771.1"/>
    </source>
</evidence>
<accession>A0A1B1T914</accession>
<sequence length="104" mass="12398">MDKTIWLVQTTLPDDMIEPIIGSWSTYFVESGLTKCIQRSMITSIYEWENGIHNSKEWKIQMKVTNHNKNNLIKLIRDKHPYDIPQIISWKVETTADYARWIEE</sequence>
<organism evidence="2">
    <name type="scientific">uncultured Poseidoniia archaeon</name>
    <dbReference type="NCBI Taxonomy" id="1697135"/>
    <lineage>
        <taxon>Archaea</taxon>
        <taxon>Methanobacteriati</taxon>
        <taxon>Thermoplasmatota</taxon>
        <taxon>Candidatus Poseidoniia</taxon>
        <taxon>environmental samples</taxon>
    </lineage>
</organism>
<dbReference type="PANTHER" id="PTHR23419">
    <property type="entry name" value="DIVALENT CATION TOLERANCE CUTA-RELATED"/>
    <property type="match status" value="1"/>
</dbReference>